<dbReference type="Proteomes" id="UP000001868">
    <property type="component" value="Chromosome"/>
</dbReference>
<evidence type="ECO:0000313" key="3">
    <source>
        <dbReference type="Proteomes" id="UP000001868"/>
    </source>
</evidence>
<feature type="chain" id="PRO_5002822627" description="PepSY domain-containing protein" evidence="1">
    <location>
        <begin position="20"/>
        <end position="153"/>
    </location>
</feature>
<gene>
    <name evidence="2" type="ordered locus">PHZ_c2447</name>
</gene>
<evidence type="ECO:0000313" key="2">
    <source>
        <dbReference type="EMBL" id="ACG78856.1"/>
    </source>
</evidence>
<protein>
    <recommendedName>
        <fullName evidence="4">PepSY domain-containing protein</fullName>
    </recommendedName>
</protein>
<feature type="signal peptide" evidence="1">
    <location>
        <begin position="1"/>
        <end position="19"/>
    </location>
</feature>
<keyword evidence="3" id="KW-1185">Reference proteome</keyword>
<dbReference type="STRING" id="450851.PHZ_c2447"/>
<dbReference type="HOGENOM" id="CLU_126409_0_0_5"/>
<dbReference type="SUPFAM" id="SSF160574">
    <property type="entry name" value="BT0923-like"/>
    <property type="match status" value="1"/>
</dbReference>
<accession>B4RGF0</accession>
<name>B4RGF0_PHEZH</name>
<organism evidence="2 3">
    <name type="scientific">Phenylobacterium zucineum (strain HLK1)</name>
    <dbReference type="NCBI Taxonomy" id="450851"/>
    <lineage>
        <taxon>Bacteria</taxon>
        <taxon>Pseudomonadati</taxon>
        <taxon>Pseudomonadota</taxon>
        <taxon>Alphaproteobacteria</taxon>
        <taxon>Caulobacterales</taxon>
        <taxon>Caulobacteraceae</taxon>
        <taxon>Phenylobacterium</taxon>
    </lineage>
</organism>
<sequence length="153" mass="16348">MRWLLAAALAALSLGPAQAAEVPADVAAAVKAAMPQMKITEAELKARDGRRYYDVEGVLPDGSEIELDMLQTAAGWQVVEIQRDIAWASAPAQVHAAAQPAWKGPAPARVIESKQTDGSIVYELFAPGRPGTPALEVMLKDGKAEVLKEVWPH</sequence>
<dbReference type="AlphaFoldDB" id="B4RGF0"/>
<dbReference type="OrthoDB" id="5701716at2"/>
<dbReference type="eggNOG" id="ENOG5032TRM">
    <property type="taxonomic scope" value="Bacteria"/>
</dbReference>
<evidence type="ECO:0000256" key="1">
    <source>
        <dbReference type="SAM" id="SignalP"/>
    </source>
</evidence>
<proteinExistence type="predicted"/>
<evidence type="ECO:0008006" key="4">
    <source>
        <dbReference type="Google" id="ProtNLM"/>
    </source>
</evidence>
<reference evidence="2 3" key="1">
    <citation type="journal article" date="2008" name="BMC Genomics">
        <title>Complete genome of Phenylobacterium zucineum - a novel facultative intracellular bacterium isolated from human erythroleukemia cell line K562.</title>
        <authorList>
            <person name="Luo Y."/>
            <person name="Xu X."/>
            <person name="Ding Z."/>
            <person name="Liu Z."/>
            <person name="Zhang B."/>
            <person name="Yan Z."/>
            <person name="Sun J."/>
            <person name="Hu S."/>
            <person name="Hu X."/>
        </authorList>
    </citation>
    <scope>NUCLEOTIDE SEQUENCE [LARGE SCALE GENOMIC DNA]</scope>
    <source>
        <strain evidence="2 3">HLK1</strain>
    </source>
</reference>
<dbReference type="RefSeq" id="WP_012522994.1">
    <property type="nucleotide sequence ID" value="NC_011144.1"/>
</dbReference>
<dbReference type="EMBL" id="CP000747">
    <property type="protein sequence ID" value="ACG78856.1"/>
    <property type="molecule type" value="Genomic_DNA"/>
</dbReference>
<dbReference type="KEGG" id="pzu:PHZ_c2447"/>
<keyword evidence="1" id="KW-0732">Signal</keyword>